<reference evidence="11 12" key="1">
    <citation type="journal article" date="2020" name="bioRxiv">
        <title>Sequence and annotation of 42 cannabis genomes reveals extensive copy number variation in cannabinoid synthesis and pathogen resistance genes.</title>
        <authorList>
            <person name="Mckernan K.J."/>
            <person name="Helbert Y."/>
            <person name="Kane L.T."/>
            <person name="Ebling H."/>
            <person name="Zhang L."/>
            <person name="Liu B."/>
            <person name="Eaton Z."/>
            <person name="Mclaughlin S."/>
            <person name="Kingan S."/>
            <person name="Baybayan P."/>
            <person name="Concepcion G."/>
            <person name="Jordan M."/>
            <person name="Riva A."/>
            <person name="Barbazuk W."/>
            <person name="Harkins T."/>
        </authorList>
    </citation>
    <scope>NUCLEOTIDE SEQUENCE [LARGE SCALE GENOMIC DNA]</scope>
    <source>
        <strain evidence="12">cv. Jamaican Lion 4</strain>
        <tissue evidence="11">Leaf</tissue>
    </source>
</reference>
<dbReference type="PROSITE" id="PS50808">
    <property type="entry name" value="ZF_BED"/>
    <property type="match status" value="1"/>
</dbReference>
<evidence type="ECO:0000256" key="2">
    <source>
        <dbReference type="ARBA" id="ARBA00022723"/>
    </source>
</evidence>
<dbReference type="Pfam" id="PF02892">
    <property type="entry name" value="zf-BED"/>
    <property type="match status" value="1"/>
</dbReference>
<evidence type="ECO:0000256" key="5">
    <source>
        <dbReference type="ARBA" id="ARBA00022989"/>
    </source>
</evidence>
<dbReference type="Proteomes" id="UP000583929">
    <property type="component" value="Unassembled WGS sequence"/>
</dbReference>
<evidence type="ECO:0000256" key="6">
    <source>
        <dbReference type="ARBA" id="ARBA00023136"/>
    </source>
</evidence>
<sequence length="481" mass="52251">MTGPCSATLQFHSTPERPPHLQPATILTTHATRRRRVEDAGEGSTTKTLAPPPLGSKIGDSSSSAPPRLHPFESPTAAPLSRRLVQPHRTTSHHDTVFRLEENQSRKRKTTKKATSNRKKPHLPPKAKPSGSGSGKSNRKSSHVWKHFEKLPKVNPKDPNEAAKCMCIYCGNEFNCATSNGTSHLNNHFRKNCKQSPFRNDEDKQKAYGGYEQLQQPSSVPASQGEDITSIVLPLTAPPLLLQRLQLHQCRGLFVFFKIVHLTATTGQDARLLVRETLRISAALASTLPDVSPSSLPSVAGHRQTNRKLSLVEDEFSLQLEIDLLRGTRWPPMASCLPLSFSHLVVATAANQQPCPSPALPNNCSGLGETIRRGDCAEATQRYISSPSGITLSTRAALLQGMSPSVFVVYRQALATLVIAPLAYFTSVAIKENIYFQGLLLSSSSMASAMANLVPAITFLIASIFGMNLIGNGLDDCLSTS</sequence>
<dbReference type="GO" id="GO:0016020">
    <property type="term" value="C:membrane"/>
    <property type="evidence" value="ECO:0007669"/>
    <property type="project" value="InterPro"/>
</dbReference>
<dbReference type="SUPFAM" id="SSF57667">
    <property type="entry name" value="beta-beta-alpha zinc fingers"/>
    <property type="match status" value="1"/>
</dbReference>
<accession>A0A7J6HJD4</accession>
<feature type="transmembrane region" description="Helical" evidence="9">
    <location>
        <begin position="409"/>
        <end position="430"/>
    </location>
</feature>
<keyword evidence="6 9" id="KW-0472">Membrane</keyword>
<comment type="caution">
    <text evidence="11">The sequence shown here is derived from an EMBL/GenBank/DDBJ whole genome shotgun (WGS) entry which is preliminary data.</text>
</comment>
<keyword evidence="2" id="KW-0479">Metal-binding</keyword>
<keyword evidence="4" id="KW-0862">Zinc</keyword>
<evidence type="ECO:0000313" key="12">
    <source>
        <dbReference type="Proteomes" id="UP000583929"/>
    </source>
</evidence>
<dbReference type="AlphaFoldDB" id="A0A7J6HJD4"/>
<organism evidence="11 12">
    <name type="scientific">Cannabis sativa</name>
    <name type="common">Hemp</name>
    <name type="synonym">Marijuana</name>
    <dbReference type="NCBI Taxonomy" id="3483"/>
    <lineage>
        <taxon>Eukaryota</taxon>
        <taxon>Viridiplantae</taxon>
        <taxon>Streptophyta</taxon>
        <taxon>Embryophyta</taxon>
        <taxon>Tracheophyta</taxon>
        <taxon>Spermatophyta</taxon>
        <taxon>Magnoliopsida</taxon>
        <taxon>eudicotyledons</taxon>
        <taxon>Gunneridae</taxon>
        <taxon>Pentapetalae</taxon>
        <taxon>rosids</taxon>
        <taxon>fabids</taxon>
        <taxon>Rosales</taxon>
        <taxon>Cannabaceae</taxon>
        <taxon>Cannabis</taxon>
    </lineage>
</organism>
<feature type="compositionally biased region" description="Polar residues" evidence="8">
    <location>
        <begin position="1"/>
        <end position="13"/>
    </location>
</feature>
<evidence type="ECO:0000256" key="7">
    <source>
        <dbReference type="PROSITE-ProRule" id="PRU00027"/>
    </source>
</evidence>
<feature type="domain" description="BED-type" evidence="10">
    <location>
        <begin position="139"/>
        <end position="200"/>
    </location>
</feature>
<evidence type="ECO:0000256" key="9">
    <source>
        <dbReference type="SAM" id="Phobius"/>
    </source>
</evidence>
<dbReference type="SMART" id="SM00614">
    <property type="entry name" value="ZnF_BED"/>
    <property type="match status" value="1"/>
</dbReference>
<dbReference type="GO" id="GO:0022857">
    <property type="term" value="F:transmembrane transporter activity"/>
    <property type="evidence" value="ECO:0007669"/>
    <property type="project" value="InterPro"/>
</dbReference>
<evidence type="ECO:0000256" key="3">
    <source>
        <dbReference type="ARBA" id="ARBA00022771"/>
    </source>
</evidence>
<dbReference type="InterPro" id="IPR057404">
    <property type="entry name" value="RUS6_N"/>
</dbReference>
<dbReference type="GO" id="GO:0008270">
    <property type="term" value="F:zinc ion binding"/>
    <property type="evidence" value="ECO:0007669"/>
    <property type="project" value="UniProtKB-KW"/>
</dbReference>
<evidence type="ECO:0000256" key="8">
    <source>
        <dbReference type="SAM" id="MobiDB-lite"/>
    </source>
</evidence>
<feature type="region of interest" description="Disordered" evidence="8">
    <location>
        <begin position="1"/>
        <end position="143"/>
    </location>
</feature>
<dbReference type="Pfam" id="PF24162">
    <property type="entry name" value="RUS6_N"/>
    <property type="match status" value="1"/>
</dbReference>
<evidence type="ECO:0000256" key="1">
    <source>
        <dbReference type="ARBA" id="ARBA00022692"/>
    </source>
</evidence>
<name>A0A7J6HJD4_CANSA</name>
<keyword evidence="5 9" id="KW-1133">Transmembrane helix</keyword>
<dbReference type="GO" id="GO:0003677">
    <property type="term" value="F:DNA binding"/>
    <property type="evidence" value="ECO:0007669"/>
    <property type="project" value="InterPro"/>
</dbReference>
<dbReference type="InterPro" id="IPR003656">
    <property type="entry name" value="Znf_BED"/>
</dbReference>
<evidence type="ECO:0000256" key="4">
    <source>
        <dbReference type="ARBA" id="ARBA00022833"/>
    </source>
</evidence>
<keyword evidence="1 9" id="KW-0812">Transmembrane</keyword>
<dbReference type="InterPro" id="IPR030184">
    <property type="entry name" value="WAT1-related"/>
</dbReference>
<dbReference type="EMBL" id="JAATIQ010000041">
    <property type="protein sequence ID" value="KAF4395145.1"/>
    <property type="molecule type" value="Genomic_DNA"/>
</dbReference>
<evidence type="ECO:0000259" key="10">
    <source>
        <dbReference type="PROSITE" id="PS50808"/>
    </source>
</evidence>
<keyword evidence="12" id="KW-1185">Reference proteome</keyword>
<keyword evidence="3 7" id="KW-0863">Zinc-finger</keyword>
<evidence type="ECO:0000313" key="11">
    <source>
        <dbReference type="EMBL" id="KAF4395145.1"/>
    </source>
</evidence>
<gene>
    <name evidence="11" type="ORF">G4B88_018015</name>
</gene>
<dbReference type="PANTHER" id="PTHR31218">
    <property type="entry name" value="WAT1-RELATED PROTEIN"/>
    <property type="match status" value="1"/>
</dbReference>
<protein>
    <recommendedName>
        <fullName evidence="10">BED-type domain-containing protein</fullName>
    </recommendedName>
</protein>
<dbReference type="InterPro" id="IPR036236">
    <property type="entry name" value="Znf_C2H2_sf"/>
</dbReference>
<feature type="compositionally biased region" description="Basic residues" evidence="8">
    <location>
        <begin position="106"/>
        <end position="125"/>
    </location>
</feature>
<feature type="compositionally biased region" description="Basic and acidic residues" evidence="8">
    <location>
        <begin position="92"/>
        <end position="105"/>
    </location>
</feature>
<proteinExistence type="predicted"/>
<feature type="transmembrane region" description="Helical" evidence="9">
    <location>
        <begin position="451"/>
        <end position="471"/>
    </location>
</feature>